<evidence type="ECO:0000256" key="5">
    <source>
        <dbReference type="ARBA" id="ARBA00022793"/>
    </source>
</evidence>
<dbReference type="GO" id="GO:0051997">
    <property type="term" value="F:2-oxo-4-hydroxy-4-carboxy-5-ureidoimidazoline decarboxylase activity"/>
    <property type="evidence" value="ECO:0007669"/>
    <property type="project" value="UniProtKB-EC"/>
</dbReference>
<dbReference type="PANTHER" id="PTHR43466:SF1">
    <property type="entry name" value="2-OXO-4-HYDROXY-4-CARBOXY-5-UREIDOIMIDAZOLINE DECARBOXYLASE-RELATED"/>
    <property type="match status" value="1"/>
</dbReference>
<dbReference type="NCBIfam" id="NF010372">
    <property type="entry name" value="PRK13798.1"/>
    <property type="match status" value="1"/>
</dbReference>
<dbReference type="AlphaFoldDB" id="A0A918FEU0"/>
<evidence type="ECO:0000256" key="4">
    <source>
        <dbReference type="ARBA" id="ARBA00022631"/>
    </source>
</evidence>
<accession>A0A918FEU0</accession>
<organism evidence="9 10">
    <name type="scientific">Agromyces mediolanus</name>
    <name type="common">Corynebacterium mediolanum</name>
    <dbReference type="NCBI Taxonomy" id="41986"/>
    <lineage>
        <taxon>Bacteria</taxon>
        <taxon>Bacillati</taxon>
        <taxon>Actinomycetota</taxon>
        <taxon>Actinomycetes</taxon>
        <taxon>Micrococcales</taxon>
        <taxon>Microbacteriaceae</taxon>
        <taxon>Agromyces</taxon>
    </lineage>
</organism>
<dbReference type="Gene3D" id="1.10.3330.10">
    <property type="entry name" value="Oxo-4-hydroxy-4-carboxy-5-ureidoimidazoline decarboxylase"/>
    <property type="match status" value="1"/>
</dbReference>
<comment type="caution">
    <text evidence="9">The sequence shown here is derived from an EMBL/GenBank/DDBJ whole genome shotgun (WGS) entry which is preliminary data.</text>
</comment>
<feature type="domain" description="Oxo-4-hydroxy-4-carboxy-5-ureidoimidazoline decarboxylase" evidence="8">
    <location>
        <begin position="7"/>
        <end position="160"/>
    </location>
</feature>
<dbReference type="GO" id="GO:0006144">
    <property type="term" value="P:purine nucleobase metabolic process"/>
    <property type="evidence" value="ECO:0007669"/>
    <property type="project" value="UniProtKB-KW"/>
</dbReference>
<feature type="region of interest" description="Disordered" evidence="7">
    <location>
        <begin position="68"/>
        <end position="89"/>
    </location>
</feature>
<dbReference type="InterPro" id="IPR017595">
    <property type="entry name" value="OHCU_decarboxylase-2"/>
</dbReference>
<reference evidence="9" key="2">
    <citation type="submission" date="2020-09" db="EMBL/GenBank/DDBJ databases">
        <authorList>
            <person name="Sun Q."/>
            <person name="Ohkuma M."/>
        </authorList>
    </citation>
    <scope>NUCLEOTIDE SEQUENCE</scope>
    <source>
        <strain evidence="9">JCM 3346</strain>
    </source>
</reference>
<dbReference type="RefSeq" id="WP_189085905.1">
    <property type="nucleotide sequence ID" value="NZ_BMRJ01000002.1"/>
</dbReference>
<dbReference type="SUPFAM" id="SSF158694">
    <property type="entry name" value="UraD-Like"/>
    <property type="match status" value="1"/>
</dbReference>
<dbReference type="Pfam" id="PF09349">
    <property type="entry name" value="OHCU_decarbox"/>
    <property type="match status" value="1"/>
</dbReference>
<protein>
    <recommendedName>
        <fullName evidence="3">2-oxo-4-hydroxy-4-carboxy-5-ureidoimidazoline decarboxylase</fullName>
        <ecNumber evidence="3">4.1.1.97</ecNumber>
    </recommendedName>
</protein>
<dbReference type="InterPro" id="IPR036778">
    <property type="entry name" value="OHCU_decarboxylase_sf"/>
</dbReference>
<comment type="pathway">
    <text evidence="2">Purine metabolism; urate degradation; (S)-allantoin from urate: step 3/3.</text>
</comment>
<evidence type="ECO:0000256" key="7">
    <source>
        <dbReference type="SAM" id="MobiDB-lite"/>
    </source>
</evidence>
<evidence type="ECO:0000256" key="2">
    <source>
        <dbReference type="ARBA" id="ARBA00004754"/>
    </source>
</evidence>
<evidence type="ECO:0000259" key="8">
    <source>
        <dbReference type="Pfam" id="PF09349"/>
    </source>
</evidence>
<dbReference type="Proteomes" id="UP000610303">
    <property type="component" value="Unassembled WGS sequence"/>
</dbReference>
<dbReference type="NCBIfam" id="TIGR03180">
    <property type="entry name" value="UraD_2"/>
    <property type="match status" value="1"/>
</dbReference>
<evidence type="ECO:0000256" key="1">
    <source>
        <dbReference type="ARBA" id="ARBA00001163"/>
    </source>
</evidence>
<evidence type="ECO:0000313" key="10">
    <source>
        <dbReference type="Proteomes" id="UP000610303"/>
    </source>
</evidence>
<comment type="catalytic activity">
    <reaction evidence="1">
        <text>5-hydroxy-2-oxo-4-ureido-2,5-dihydro-1H-imidazole-5-carboxylate + H(+) = (S)-allantoin + CO2</text>
        <dbReference type="Rhea" id="RHEA:26301"/>
        <dbReference type="ChEBI" id="CHEBI:15378"/>
        <dbReference type="ChEBI" id="CHEBI:15678"/>
        <dbReference type="ChEBI" id="CHEBI:16526"/>
        <dbReference type="ChEBI" id="CHEBI:58639"/>
        <dbReference type="EC" id="4.1.1.97"/>
    </reaction>
</comment>
<keyword evidence="10" id="KW-1185">Reference proteome</keyword>
<keyword evidence="5" id="KW-0210">Decarboxylase</keyword>
<keyword evidence="4" id="KW-0659">Purine metabolism</keyword>
<dbReference type="EC" id="4.1.1.97" evidence="3"/>
<evidence type="ECO:0000256" key="6">
    <source>
        <dbReference type="ARBA" id="ARBA00023239"/>
    </source>
</evidence>
<evidence type="ECO:0000313" key="9">
    <source>
        <dbReference type="EMBL" id="GGR31712.1"/>
    </source>
</evidence>
<name>A0A918FEU0_AGRME</name>
<reference evidence="9" key="1">
    <citation type="journal article" date="2014" name="Int. J. Syst. Evol. Microbiol.">
        <title>Complete genome sequence of Corynebacterium casei LMG S-19264T (=DSM 44701T), isolated from a smear-ripened cheese.</title>
        <authorList>
            <consortium name="US DOE Joint Genome Institute (JGI-PGF)"/>
            <person name="Walter F."/>
            <person name="Albersmeier A."/>
            <person name="Kalinowski J."/>
            <person name="Ruckert C."/>
        </authorList>
    </citation>
    <scope>NUCLEOTIDE SEQUENCE</scope>
    <source>
        <strain evidence="9">JCM 3346</strain>
    </source>
</reference>
<evidence type="ECO:0000256" key="3">
    <source>
        <dbReference type="ARBA" id="ARBA00012257"/>
    </source>
</evidence>
<proteinExistence type="predicted"/>
<dbReference type="PANTHER" id="PTHR43466">
    <property type="entry name" value="2-OXO-4-HYDROXY-4-CARBOXY-5-UREIDOIMIDAZOLINE DECARBOXYLASE-RELATED"/>
    <property type="match status" value="1"/>
</dbReference>
<sequence>MKLEQFNGADRREAIELLRPCIDVPRWCDELADGRPYASVAALLAEAERAASPFTAEEVERALGHHPRIGERAAGASREATLSRSEQAGVDPADAELAERLAAGNLAYEERFGRVFLIRAAGRSAAEILAALTERLGHDEAEEDKIVAAQLREIALLRLEGAVTA</sequence>
<dbReference type="GO" id="GO:0019628">
    <property type="term" value="P:urate catabolic process"/>
    <property type="evidence" value="ECO:0007669"/>
    <property type="project" value="TreeGrafter"/>
</dbReference>
<dbReference type="EMBL" id="BMRJ01000002">
    <property type="protein sequence ID" value="GGR31712.1"/>
    <property type="molecule type" value="Genomic_DNA"/>
</dbReference>
<dbReference type="InterPro" id="IPR018020">
    <property type="entry name" value="OHCU_decarboxylase"/>
</dbReference>
<gene>
    <name evidence="9" type="ORF">GCM10010196_27550</name>
</gene>
<keyword evidence="6" id="KW-0456">Lyase</keyword>